<accession>A0A5E6VWT1</accession>
<evidence type="ECO:0000313" key="3">
    <source>
        <dbReference type="Proteomes" id="UP000326729"/>
    </source>
</evidence>
<evidence type="ECO:0000256" key="1">
    <source>
        <dbReference type="SAM" id="MobiDB-lite"/>
    </source>
</evidence>
<dbReference type="RefSeq" id="WP_150717913.1">
    <property type="nucleotide sequence ID" value="NZ_CABVGY010000027.1"/>
</dbReference>
<evidence type="ECO:0000313" key="2">
    <source>
        <dbReference type="EMBL" id="VVN19399.1"/>
    </source>
</evidence>
<reference evidence="2 3" key="1">
    <citation type="submission" date="2019-09" db="EMBL/GenBank/DDBJ databases">
        <authorList>
            <person name="Chandra G."/>
            <person name="Truman W A."/>
        </authorList>
    </citation>
    <scope>NUCLEOTIDE SEQUENCE [LARGE SCALE GENOMIC DNA]</scope>
    <source>
        <strain evidence="2">PS659</strain>
    </source>
</reference>
<dbReference type="OrthoDB" id="6891193at2"/>
<organism evidence="2 3">
    <name type="scientific">Pseudomonas fluorescens</name>
    <dbReference type="NCBI Taxonomy" id="294"/>
    <lineage>
        <taxon>Bacteria</taxon>
        <taxon>Pseudomonadati</taxon>
        <taxon>Pseudomonadota</taxon>
        <taxon>Gammaproteobacteria</taxon>
        <taxon>Pseudomonadales</taxon>
        <taxon>Pseudomonadaceae</taxon>
        <taxon>Pseudomonas</taxon>
    </lineage>
</organism>
<dbReference type="AlphaFoldDB" id="A0A5E6VWT1"/>
<sequence>MTIFEKTNSLKASSLRSRKKPRVPGPADYNPPEVESPVLLGPTDDDPGNQVHTQDQGLAVSLKFSNLPAGGIPDRTPVKIQAKWDGDLTGNIVVGETPLPANWADDKRLVIPPGKTDEPGPHVVRYRVTFGLNGKDSDPITIHVDQAAPTLSEAVTYPDEIKNDGFTHEYFEDVSPHALLSYKDTYTGAKTGDLFEFWIGKIGADGKPTADSTLIETVELVSPRQALETKKLTRALIKVDEGEIDLFAYVTDRKGNRSLASPAVTVPILMIPMPKDLKLDIVLESGDVTDRVILFRDAQVPVHGKHQFLNWRAGDKLRRKIANQAEKVLDIMSSPPFVDDISYRELLDDGNLDLKNLEYKYQIQRGNKLIPAAPITKILKVHLDKPGVQPEDPDNPGLPGSPDPKLNIVNVKGVNPRPNYLNEQDKVLGAKIRVPIYEGHKKDDEIEFHYHGVPLPTVLKLDGNEADDEVLEADIPPDYVADGGNNKNMRVGYTVYHRDVNDTIAVAVDQHVDVYVDEMLMPQPNFEITADPGNGDGQTVYCDSLVRDPDTNNVVVEVVFAANAKFAGKKISFSIQGYENVTDSGSNKPGNTIDGAFSSVEKTPTAAEAAAGFSVYFEHTVFQTIFNGWCELSCASIQDGYYTRSLPLLHRVTMNHADNEYCDLPPPLTK</sequence>
<gene>
    <name evidence="2" type="ORF">PS659_04290</name>
</gene>
<protein>
    <submittedName>
        <fullName evidence="2">Uncharacterized protein</fullName>
    </submittedName>
</protein>
<dbReference type="EMBL" id="CABVGY010000027">
    <property type="protein sequence ID" value="VVN19399.1"/>
    <property type="molecule type" value="Genomic_DNA"/>
</dbReference>
<proteinExistence type="predicted"/>
<name>A0A5E6VWT1_PSEFL</name>
<dbReference type="Proteomes" id="UP000326729">
    <property type="component" value="Unassembled WGS sequence"/>
</dbReference>
<feature type="region of interest" description="Disordered" evidence="1">
    <location>
        <begin position="1"/>
        <end position="51"/>
    </location>
</feature>